<name>A0ABD3ICG8_9MARC</name>
<proteinExistence type="predicted"/>
<dbReference type="EMBL" id="JBJQOH010000001">
    <property type="protein sequence ID" value="KAL3701400.1"/>
    <property type="molecule type" value="Genomic_DNA"/>
</dbReference>
<evidence type="ECO:0000256" key="1">
    <source>
        <dbReference type="SAM" id="MobiDB-lite"/>
    </source>
</evidence>
<reference evidence="2 3" key="1">
    <citation type="submission" date="2024-09" db="EMBL/GenBank/DDBJ databases">
        <title>Chromosome-scale assembly of Riccia sorocarpa.</title>
        <authorList>
            <person name="Paukszto L."/>
        </authorList>
    </citation>
    <scope>NUCLEOTIDE SEQUENCE [LARGE SCALE GENOMIC DNA]</scope>
    <source>
        <strain evidence="2">LP-2024</strain>
        <tissue evidence="2">Aerial parts of the thallus</tissue>
    </source>
</reference>
<feature type="compositionally biased region" description="Polar residues" evidence="1">
    <location>
        <begin position="257"/>
        <end position="273"/>
    </location>
</feature>
<evidence type="ECO:0008006" key="4">
    <source>
        <dbReference type="Google" id="ProtNLM"/>
    </source>
</evidence>
<protein>
    <recommendedName>
        <fullName evidence="4">Reverse transcriptase domain-containing protein</fullName>
    </recommendedName>
</protein>
<dbReference type="AlphaFoldDB" id="A0ABD3ICG8"/>
<organism evidence="2 3">
    <name type="scientific">Riccia sorocarpa</name>
    <dbReference type="NCBI Taxonomy" id="122646"/>
    <lineage>
        <taxon>Eukaryota</taxon>
        <taxon>Viridiplantae</taxon>
        <taxon>Streptophyta</taxon>
        <taxon>Embryophyta</taxon>
        <taxon>Marchantiophyta</taxon>
        <taxon>Marchantiopsida</taxon>
        <taxon>Marchantiidae</taxon>
        <taxon>Marchantiales</taxon>
        <taxon>Ricciaceae</taxon>
        <taxon>Riccia</taxon>
    </lineage>
</organism>
<accession>A0ABD3ICG8</accession>
<feature type="region of interest" description="Disordered" evidence="1">
    <location>
        <begin position="251"/>
        <end position="273"/>
    </location>
</feature>
<evidence type="ECO:0000313" key="3">
    <source>
        <dbReference type="Proteomes" id="UP001633002"/>
    </source>
</evidence>
<gene>
    <name evidence="2" type="ORF">R1sor_019422</name>
</gene>
<comment type="caution">
    <text evidence="2">The sequence shown here is derived from an EMBL/GenBank/DDBJ whole genome shotgun (WGS) entry which is preliminary data.</text>
</comment>
<keyword evidence="3" id="KW-1185">Reference proteome</keyword>
<dbReference type="Proteomes" id="UP001633002">
    <property type="component" value="Unassembled WGS sequence"/>
</dbReference>
<evidence type="ECO:0000313" key="2">
    <source>
        <dbReference type="EMBL" id="KAL3701400.1"/>
    </source>
</evidence>
<sequence length="273" mass="30583">MIYISSLQNFLRNLQEAEKDGGLKGLKLPNLKAITHELFADDTSVFISAISGDFKKIKAVIERFERASGAALNMQKSLVLALGRREAPDWVRGTGCDIADKTRRFKFLGGMVGQSNISKRSGGRDDQGHRAEDKLHLPKELGGLGWCPLEAHHPRLPIRGLAGEDDIPANRNTAEIDVEETLEQQLFLPRQNRNMAMATRGFLHEYAGMEDGSQSLGLYMVWRARDRLIWYGAVGDCEAQQGKSMRYCSNKMREQKPQTQASDRASSHSSQRH</sequence>